<dbReference type="SUPFAM" id="SSF56300">
    <property type="entry name" value="Metallo-dependent phosphatases"/>
    <property type="match status" value="1"/>
</dbReference>
<sequence length="333" mass="37325">MDCNGNTELIVGKEAVCKIGIIADVQYADIDDRYNFRKTRLRFYRKALTLLKRAVIDWTAEEVDCVFQLGDVIDGFNKDENASKCALGKVVEALKLFPGPVYHTWGNHELYNFSQEELIQSDLFSGNMPQCACPKGKSYFSFNIHRKLKVVVLNCYEISMLGLPEDSPEYKVAEAIIKGNNPKKNLNDPDGLQGTNRRFLKFNGAISASQLDWLKAHLREATANRVNVIVMGHCPIFELSAESMNLLLNFPDAMDVVTEYSECVVCYLAGHDHEGGSSVDSSGILHVTFPGTVESLEVDSYATAYLYNDRLVIQGKGSYSSYETILRFPLEEK</sequence>
<evidence type="ECO:0000259" key="1">
    <source>
        <dbReference type="Pfam" id="PF00149"/>
    </source>
</evidence>
<dbReference type="GO" id="GO:0047734">
    <property type="term" value="F:CDP-glycerol diphosphatase activity"/>
    <property type="evidence" value="ECO:0007669"/>
    <property type="project" value="TreeGrafter"/>
</dbReference>
<dbReference type="PANTHER" id="PTHR16509:SF1">
    <property type="entry name" value="MANGANESE-DEPENDENT ADP-RIBOSE_CDP-ALCOHOL DIPHOSPHATASE"/>
    <property type="match status" value="1"/>
</dbReference>
<dbReference type="STRING" id="6573.A0A210QSW5"/>
<dbReference type="AlphaFoldDB" id="A0A210QSW5"/>
<dbReference type="GO" id="GO:0030145">
    <property type="term" value="F:manganese ion binding"/>
    <property type="evidence" value="ECO:0007669"/>
    <property type="project" value="TreeGrafter"/>
</dbReference>
<evidence type="ECO:0000313" key="3">
    <source>
        <dbReference type="Proteomes" id="UP000242188"/>
    </source>
</evidence>
<proteinExistence type="predicted"/>
<feature type="domain" description="Calcineurin-like phosphoesterase" evidence="1">
    <location>
        <begin position="18"/>
        <end position="274"/>
    </location>
</feature>
<name>A0A210QSW5_MIZYE</name>
<dbReference type="GO" id="GO:0008663">
    <property type="term" value="F:2',3'-cyclic-nucleotide 2'-phosphodiesterase activity"/>
    <property type="evidence" value="ECO:0007669"/>
    <property type="project" value="TreeGrafter"/>
</dbReference>
<gene>
    <name evidence="2" type="ORF">KP79_PYT05665</name>
</gene>
<dbReference type="Pfam" id="PF00149">
    <property type="entry name" value="Metallophos"/>
    <property type="match status" value="1"/>
</dbReference>
<dbReference type="EMBL" id="NEDP02002059">
    <property type="protein sequence ID" value="OWF51857.1"/>
    <property type="molecule type" value="Genomic_DNA"/>
</dbReference>
<dbReference type="Proteomes" id="UP000242188">
    <property type="component" value="Unassembled WGS sequence"/>
</dbReference>
<reference evidence="2 3" key="1">
    <citation type="journal article" date="2017" name="Nat. Ecol. Evol.">
        <title>Scallop genome provides insights into evolution of bilaterian karyotype and development.</title>
        <authorList>
            <person name="Wang S."/>
            <person name="Zhang J."/>
            <person name="Jiao W."/>
            <person name="Li J."/>
            <person name="Xun X."/>
            <person name="Sun Y."/>
            <person name="Guo X."/>
            <person name="Huan P."/>
            <person name="Dong B."/>
            <person name="Zhang L."/>
            <person name="Hu X."/>
            <person name="Sun X."/>
            <person name="Wang J."/>
            <person name="Zhao C."/>
            <person name="Wang Y."/>
            <person name="Wang D."/>
            <person name="Huang X."/>
            <person name="Wang R."/>
            <person name="Lv J."/>
            <person name="Li Y."/>
            <person name="Zhang Z."/>
            <person name="Liu B."/>
            <person name="Lu W."/>
            <person name="Hui Y."/>
            <person name="Liang J."/>
            <person name="Zhou Z."/>
            <person name="Hou R."/>
            <person name="Li X."/>
            <person name="Liu Y."/>
            <person name="Li H."/>
            <person name="Ning X."/>
            <person name="Lin Y."/>
            <person name="Zhao L."/>
            <person name="Xing Q."/>
            <person name="Dou J."/>
            <person name="Li Y."/>
            <person name="Mao J."/>
            <person name="Guo H."/>
            <person name="Dou H."/>
            <person name="Li T."/>
            <person name="Mu C."/>
            <person name="Jiang W."/>
            <person name="Fu Q."/>
            <person name="Fu X."/>
            <person name="Miao Y."/>
            <person name="Liu J."/>
            <person name="Yu Q."/>
            <person name="Li R."/>
            <person name="Liao H."/>
            <person name="Li X."/>
            <person name="Kong Y."/>
            <person name="Jiang Z."/>
            <person name="Chourrout D."/>
            <person name="Li R."/>
            <person name="Bao Z."/>
        </authorList>
    </citation>
    <scope>NUCLEOTIDE SEQUENCE [LARGE SCALE GENOMIC DNA]</scope>
    <source>
        <strain evidence="2 3">PY_sf001</strain>
    </source>
</reference>
<protein>
    <submittedName>
        <fullName evidence="2">Manganese-dependent ADP-ribose/CDP-alcohol diphosphatase</fullName>
    </submittedName>
</protein>
<dbReference type="InterPro" id="IPR004843">
    <property type="entry name" value="Calcineurin-like_PHP"/>
</dbReference>
<evidence type="ECO:0000313" key="2">
    <source>
        <dbReference type="EMBL" id="OWF51857.1"/>
    </source>
</evidence>
<dbReference type="PANTHER" id="PTHR16509">
    <property type="match status" value="1"/>
</dbReference>
<accession>A0A210QSW5</accession>
<keyword evidence="3" id="KW-1185">Reference proteome</keyword>
<comment type="caution">
    <text evidence="2">The sequence shown here is derived from an EMBL/GenBank/DDBJ whole genome shotgun (WGS) entry which is preliminary data.</text>
</comment>
<organism evidence="2 3">
    <name type="scientific">Mizuhopecten yessoensis</name>
    <name type="common">Japanese scallop</name>
    <name type="synonym">Patinopecten yessoensis</name>
    <dbReference type="NCBI Taxonomy" id="6573"/>
    <lineage>
        <taxon>Eukaryota</taxon>
        <taxon>Metazoa</taxon>
        <taxon>Spiralia</taxon>
        <taxon>Lophotrochozoa</taxon>
        <taxon>Mollusca</taxon>
        <taxon>Bivalvia</taxon>
        <taxon>Autobranchia</taxon>
        <taxon>Pteriomorphia</taxon>
        <taxon>Pectinida</taxon>
        <taxon>Pectinoidea</taxon>
        <taxon>Pectinidae</taxon>
        <taxon>Mizuhopecten</taxon>
    </lineage>
</organism>
<dbReference type="InterPro" id="IPR029052">
    <property type="entry name" value="Metallo-depent_PP-like"/>
</dbReference>
<dbReference type="OrthoDB" id="9675250at2759"/>
<dbReference type="GO" id="GO:0047631">
    <property type="term" value="F:ADP-ribose diphosphatase activity"/>
    <property type="evidence" value="ECO:0007669"/>
    <property type="project" value="TreeGrafter"/>
</dbReference>
<dbReference type="Gene3D" id="3.60.21.10">
    <property type="match status" value="1"/>
</dbReference>